<accession>A0A235EG35</accession>
<gene>
    <name evidence="1" type="ORF">CBY09_20900</name>
</gene>
<keyword evidence="2" id="KW-1185">Reference proteome</keyword>
<sequence>MPDKHPNPNPLSETDASLARVTEDLINLLVERGVIRFTDLPQAAQDKLLARQQTRSHLANSLRLLSDEGEDGLL</sequence>
<evidence type="ECO:0000313" key="2">
    <source>
        <dbReference type="Proteomes" id="UP000215441"/>
    </source>
</evidence>
<organism evidence="1 2">
    <name type="scientific">Acidovorax kalamii</name>
    <dbReference type="NCBI Taxonomy" id="2004485"/>
    <lineage>
        <taxon>Bacteria</taxon>
        <taxon>Pseudomonadati</taxon>
        <taxon>Pseudomonadota</taxon>
        <taxon>Betaproteobacteria</taxon>
        <taxon>Burkholderiales</taxon>
        <taxon>Comamonadaceae</taxon>
        <taxon>Acidovorax</taxon>
    </lineage>
</organism>
<protein>
    <submittedName>
        <fullName evidence="1">Uncharacterized protein</fullName>
    </submittedName>
</protein>
<comment type="caution">
    <text evidence="1">The sequence shown here is derived from an EMBL/GenBank/DDBJ whole genome shotgun (WGS) entry which is preliminary data.</text>
</comment>
<name>A0A235EG35_9BURK</name>
<dbReference type="EMBL" id="NOIG01000013">
    <property type="protein sequence ID" value="OYD48012.1"/>
    <property type="molecule type" value="Genomic_DNA"/>
</dbReference>
<dbReference type="AlphaFoldDB" id="A0A235EG35"/>
<dbReference type="OrthoDB" id="8527830at2"/>
<dbReference type="RefSeq" id="WP_094291506.1">
    <property type="nucleotide sequence ID" value="NZ_JAMXHW010000014.1"/>
</dbReference>
<dbReference type="Proteomes" id="UP000215441">
    <property type="component" value="Unassembled WGS sequence"/>
</dbReference>
<reference evidence="1 2" key="1">
    <citation type="submission" date="2017-07" db="EMBL/GenBank/DDBJ databases">
        <title>Acidovorax KNDSW TSA 6 genome sequence and assembly.</title>
        <authorList>
            <person name="Mayilraj S."/>
        </authorList>
    </citation>
    <scope>NUCLEOTIDE SEQUENCE [LARGE SCALE GENOMIC DNA]</scope>
    <source>
        <strain evidence="1 2">KNDSW-TSA6</strain>
    </source>
</reference>
<proteinExistence type="predicted"/>
<evidence type="ECO:0000313" key="1">
    <source>
        <dbReference type="EMBL" id="OYD48012.1"/>
    </source>
</evidence>